<organism evidence="11 12">
    <name type="scientific">Roseitalea porphyridii</name>
    <dbReference type="NCBI Taxonomy" id="1852022"/>
    <lineage>
        <taxon>Bacteria</taxon>
        <taxon>Pseudomonadati</taxon>
        <taxon>Pseudomonadota</taxon>
        <taxon>Alphaproteobacteria</taxon>
        <taxon>Hyphomicrobiales</taxon>
        <taxon>Ahrensiaceae</taxon>
        <taxon>Roseitalea</taxon>
    </lineage>
</organism>
<keyword evidence="5 8" id="KW-0479">Metal-binding</keyword>
<evidence type="ECO:0000256" key="7">
    <source>
        <dbReference type="ARBA" id="ARBA00023004"/>
    </source>
</evidence>
<feature type="region of interest" description="Disordered" evidence="9">
    <location>
        <begin position="61"/>
        <end position="86"/>
    </location>
</feature>
<feature type="domain" description="Cytochrome c" evidence="10">
    <location>
        <begin position="37"/>
        <end position="136"/>
    </location>
</feature>
<sequence>MLWLAAGAAMVVVVAAMVVFWLGNADAGGLLRPDHAPTVTRGEALYEANCASCHGASLEGEPDWQTRRPDGLMPAPPHDETGHTWHHPDRVLFDITKHGVARAANLDGYQSAMPAYEGVLGDTEIIAVLSYIKSTWPAEIRQGHDELNRRYAGRAQ</sequence>
<dbReference type="SUPFAM" id="SSF46626">
    <property type="entry name" value="Cytochrome c"/>
    <property type="match status" value="1"/>
</dbReference>
<dbReference type="InterPro" id="IPR008168">
    <property type="entry name" value="Cyt_C_IC"/>
</dbReference>
<keyword evidence="7 8" id="KW-0408">Iron</keyword>
<evidence type="ECO:0000256" key="9">
    <source>
        <dbReference type="SAM" id="MobiDB-lite"/>
    </source>
</evidence>
<dbReference type="GeneID" id="90767469"/>
<evidence type="ECO:0000256" key="6">
    <source>
        <dbReference type="ARBA" id="ARBA00022982"/>
    </source>
</evidence>
<dbReference type="AlphaFoldDB" id="A0A4P6V1L3"/>
<protein>
    <submittedName>
        <fullName evidence="11">Cytochrome c</fullName>
    </submittedName>
</protein>
<dbReference type="EMBL" id="CP036532">
    <property type="protein sequence ID" value="QBK30753.1"/>
    <property type="molecule type" value="Genomic_DNA"/>
</dbReference>
<dbReference type="Proteomes" id="UP000293719">
    <property type="component" value="Chromosome"/>
</dbReference>
<evidence type="ECO:0000256" key="5">
    <source>
        <dbReference type="ARBA" id="ARBA00022723"/>
    </source>
</evidence>
<dbReference type="GO" id="GO:0020037">
    <property type="term" value="F:heme binding"/>
    <property type="evidence" value="ECO:0007669"/>
    <property type="project" value="InterPro"/>
</dbReference>
<evidence type="ECO:0000256" key="8">
    <source>
        <dbReference type="PROSITE-ProRule" id="PRU00433"/>
    </source>
</evidence>
<dbReference type="KEGG" id="rpod:E0E05_09195"/>
<dbReference type="InterPro" id="IPR036909">
    <property type="entry name" value="Cyt_c-like_dom_sf"/>
</dbReference>
<proteinExistence type="predicted"/>
<dbReference type="GO" id="GO:0009055">
    <property type="term" value="F:electron transfer activity"/>
    <property type="evidence" value="ECO:0007669"/>
    <property type="project" value="InterPro"/>
</dbReference>
<gene>
    <name evidence="11" type="ORF">E0E05_09195</name>
</gene>
<dbReference type="PROSITE" id="PS51007">
    <property type="entry name" value="CYTC"/>
    <property type="match status" value="1"/>
</dbReference>
<keyword evidence="12" id="KW-1185">Reference proteome</keyword>
<evidence type="ECO:0000256" key="2">
    <source>
        <dbReference type="ARBA" id="ARBA00022448"/>
    </source>
</evidence>
<evidence type="ECO:0000313" key="11">
    <source>
        <dbReference type="EMBL" id="QBK30753.1"/>
    </source>
</evidence>
<keyword evidence="6" id="KW-0249">Electron transport</keyword>
<dbReference type="Gene3D" id="1.10.760.10">
    <property type="entry name" value="Cytochrome c-like domain"/>
    <property type="match status" value="1"/>
</dbReference>
<dbReference type="InterPro" id="IPR051459">
    <property type="entry name" value="Cytochrome_c-type_DH"/>
</dbReference>
<evidence type="ECO:0000259" key="10">
    <source>
        <dbReference type="PROSITE" id="PS51007"/>
    </source>
</evidence>
<reference evidence="11 12" key="1">
    <citation type="journal article" date="2017" name="Int. J. Syst. Evol. Microbiol.">
        <title>Roseitalea porphyridii gen. nov., sp. nov., isolated from a red alga, and reclassification of Hoeflea suaedae Chung et al. 2013 as Pseudohoeflea suaedae gen. nov., comb. nov.</title>
        <authorList>
            <person name="Hyeon J.W."/>
            <person name="Jeong S.E."/>
            <person name="Baek K."/>
            <person name="Jeon C.O."/>
        </authorList>
    </citation>
    <scope>NUCLEOTIDE SEQUENCE [LARGE SCALE GENOMIC DNA]</scope>
    <source>
        <strain evidence="11 12">MA7-20</strain>
    </source>
</reference>
<dbReference type="Pfam" id="PF13442">
    <property type="entry name" value="Cytochrome_CBB3"/>
    <property type="match status" value="1"/>
</dbReference>
<feature type="compositionally biased region" description="Basic and acidic residues" evidence="9">
    <location>
        <begin position="77"/>
        <end position="86"/>
    </location>
</feature>
<dbReference type="PANTHER" id="PTHR35008">
    <property type="entry name" value="BLL4482 PROTEIN-RELATED"/>
    <property type="match status" value="1"/>
</dbReference>
<evidence type="ECO:0000256" key="3">
    <source>
        <dbReference type="ARBA" id="ARBA00022617"/>
    </source>
</evidence>
<dbReference type="InterPro" id="IPR009056">
    <property type="entry name" value="Cyt_c-like_dom"/>
</dbReference>
<dbReference type="RefSeq" id="WP_131616437.1">
    <property type="nucleotide sequence ID" value="NZ_CP036532.1"/>
</dbReference>
<accession>A0A4P6V1L3</accession>
<dbReference type="OrthoDB" id="9811281at2"/>
<evidence type="ECO:0000256" key="4">
    <source>
        <dbReference type="ARBA" id="ARBA00022660"/>
    </source>
</evidence>
<comment type="cofactor">
    <cofactor evidence="1">
        <name>heme c</name>
        <dbReference type="ChEBI" id="CHEBI:61717"/>
    </cofactor>
</comment>
<name>A0A4P6V1L3_9HYPH</name>
<dbReference type="PANTHER" id="PTHR35008:SF4">
    <property type="entry name" value="BLL4482 PROTEIN"/>
    <property type="match status" value="1"/>
</dbReference>
<keyword evidence="4" id="KW-0679">Respiratory chain</keyword>
<dbReference type="PRINTS" id="PR00605">
    <property type="entry name" value="CYTCHROMECIC"/>
</dbReference>
<dbReference type="GO" id="GO:0005506">
    <property type="term" value="F:iron ion binding"/>
    <property type="evidence" value="ECO:0007669"/>
    <property type="project" value="InterPro"/>
</dbReference>
<evidence type="ECO:0000256" key="1">
    <source>
        <dbReference type="ARBA" id="ARBA00001926"/>
    </source>
</evidence>
<keyword evidence="3 8" id="KW-0349">Heme</keyword>
<keyword evidence="2" id="KW-0813">Transport</keyword>
<evidence type="ECO:0000313" key="12">
    <source>
        <dbReference type="Proteomes" id="UP000293719"/>
    </source>
</evidence>